<dbReference type="Proteomes" id="UP000663845">
    <property type="component" value="Unassembled WGS sequence"/>
</dbReference>
<reference evidence="2" key="1">
    <citation type="submission" date="2021-02" db="EMBL/GenBank/DDBJ databases">
        <authorList>
            <person name="Nowell W R."/>
        </authorList>
    </citation>
    <scope>NUCLEOTIDE SEQUENCE</scope>
</reference>
<name>A0A815MKP6_9BILA</name>
<dbReference type="AlphaFoldDB" id="A0A815MKP6"/>
<evidence type="ECO:0000313" key="2">
    <source>
        <dbReference type="EMBL" id="CAF1421917.1"/>
    </source>
</evidence>
<evidence type="ECO:0000313" key="4">
    <source>
        <dbReference type="Proteomes" id="UP000663845"/>
    </source>
</evidence>
<comment type="caution">
    <text evidence="2">The sequence shown here is derived from an EMBL/GenBank/DDBJ whole genome shotgun (WGS) entry which is preliminary data.</text>
</comment>
<accession>A0A815MKP6</accession>
<sequence>MASQLDKSPEIKQDNFHIDENQVRLDFGRLTTTTEGFHRCSTPKSSTIGDETQEIVDISKQCLPSESIFTEEEDEVSDDDMSSDTELHHWPSSEVDNDDDDDDDDDDESGSSRCCDPYESYDWEC</sequence>
<feature type="compositionally biased region" description="Acidic residues" evidence="1">
    <location>
        <begin position="69"/>
        <end position="83"/>
    </location>
</feature>
<dbReference type="Proteomes" id="UP000663844">
    <property type="component" value="Unassembled WGS sequence"/>
</dbReference>
<organism evidence="2 4">
    <name type="scientific">Adineta steineri</name>
    <dbReference type="NCBI Taxonomy" id="433720"/>
    <lineage>
        <taxon>Eukaryota</taxon>
        <taxon>Metazoa</taxon>
        <taxon>Spiralia</taxon>
        <taxon>Gnathifera</taxon>
        <taxon>Rotifera</taxon>
        <taxon>Eurotatoria</taxon>
        <taxon>Bdelloidea</taxon>
        <taxon>Adinetida</taxon>
        <taxon>Adinetidae</taxon>
        <taxon>Adineta</taxon>
    </lineage>
</organism>
<proteinExistence type="predicted"/>
<dbReference type="EMBL" id="CAJOAZ010002098">
    <property type="protein sequence ID" value="CAF3894123.1"/>
    <property type="molecule type" value="Genomic_DNA"/>
</dbReference>
<feature type="compositionally biased region" description="Acidic residues" evidence="1">
    <location>
        <begin position="95"/>
        <end position="109"/>
    </location>
</feature>
<gene>
    <name evidence="2" type="ORF">JYZ213_LOCUS39036</name>
    <name evidence="3" type="ORF">OXD698_LOCUS23577</name>
</gene>
<feature type="region of interest" description="Disordered" evidence="1">
    <location>
        <begin position="61"/>
        <end position="125"/>
    </location>
</feature>
<evidence type="ECO:0000256" key="1">
    <source>
        <dbReference type="SAM" id="MobiDB-lite"/>
    </source>
</evidence>
<protein>
    <submittedName>
        <fullName evidence="2">Uncharacterized protein</fullName>
    </submittedName>
</protein>
<evidence type="ECO:0000313" key="3">
    <source>
        <dbReference type="EMBL" id="CAF3894123.1"/>
    </source>
</evidence>
<dbReference type="EMBL" id="CAJNOG010001219">
    <property type="protein sequence ID" value="CAF1421917.1"/>
    <property type="molecule type" value="Genomic_DNA"/>
</dbReference>